<accession>A0A2U2MT53</accession>
<evidence type="ECO:0000313" key="2">
    <source>
        <dbReference type="Proteomes" id="UP000245753"/>
    </source>
</evidence>
<sequence length="60" mass="6762">MQVDAKITFIMGDQTIIHWSCNNVEVEGPFDDERHIDTVQQLVELMRSEAPMAVSAMIIG</sequence>
<protein>
    <submittedName>
        <fullName evidence="1">Uncharacterized protein</fullName>
    </submittedName>
</protein>
<keyword evidence="2" id="KW-1185">Reference proteome</keyword>
<dbReference type="AlphaFoldDB" id="A0A2U2MT53"/>
<dbReference type="RefSeq" id="WP_109137075.1">
    <property type="nucleotide sequence ID" value="NZ_QFFN01000008.1"/>
</dbReference>
<proteinExistence type="predicted"/>
<dbReference type="Proteomes" id="UP000245753">
    <property type="component" value="Unassembled WGS sequence"/>
</dbReference>
<name>A0A2U2MT53_9BIFI</name>
<dbReference type="EMBL" id="QFFN01000008">
    <property type="protein sequence ID" value="PWG60014.1"/>
    <property type="molecule type" value="Genomic_DNA"/>
</dbReference>
<reference evidence="1 2" key="1">
    <citation type="journal article" date="2018" name="Int. J. Syst. Evol. Microbiol.">
        <title>Bifidobacterium catulorum sp. nov., a novel taxon from the faeces of the baby common marmoset (Callithrix jacchus).</title>
        <authorList>
            <person name="Modesto M."/>
            <person name="Michelini S."/>
            <person name="Oki K."/>
            <person name="Biavati B."/>
            <person name="Watanabe K."/>
            <person name="Mattarelli P."/>
        </authorList>
    </citation>
    <scope>NUCLEOTIDE SEQUENCE [LARGE SCALE GENOMIC DNA]</scope>
    <source>
        <strain evidence="1 2">MRM 8.19</strain>
    </source>
</reference>
<gene>
    <name evidence="1" type="ORF">DF200_04420</name>
</gene>
<comment type="caution">
    <text evidence="1">The sequence shown here is derived from an EMBL/GenBank/DDBJ whole genome shotgun (WGS) entry which is preliminary data.</text>
</comment>
<evidence type="ECO:0000313" key="1">
    <source>
        <dbReference type="EMBL" id="PWG60014.1"/>
    </source>
</evidence>
<organism evidence="1 2">
    <name type="scientific">Bifidobacterium catulorum</name>
    <dbReference type="NCBI Taxonomy" id="1630173"/>
    <lineage>
        <taxon>Bacteria</taxon>
        <taxon>Bacillati</taxon>
        <taxon>Actinomycetota</taxon>
        <taxon>Actinomycetes</taxon>
        <taxon>Bifidobacteriales</taxon>
        <taxon>Bifidobacteriaceae</taxon>
        <taxon>Bifidobacterium</taxon>
    </lineage>
</organism>